<dbReference type="GO" id="GO:0032259">
    <property type="term" value="P:methylation"/>
    <property type="evidence" value="ECO:0007669"/>
    <property type="project" value="UniProtKB-KW"/>
</dbReference>
<dbReference type="InterPro" id="IPR029063">
    <property type="entry name" value="SAM-dependent_MTases_sf"/>
</dbReference>
<dbReference type="AlphaFoldDB" id="A0A1C1CC27"/>
<organism evidence="2 3">
    <name type="scientific">Cladophialophora carrionii</name>
    <dbReference type="NCBI Taxonomy" id="86049"/>
    <lineage>
        <taxon>Eukaryota</taxon>
        <taxon>Fungi</taxon>
        <taxon>Dikarya</taxon>
        <taxon>Ascomycota</taxon>
        <taxon>Pezizomycotina</taxon>
        <taxon>Eurotiomycetes</taxon>
        <taxon>Chaetothyriomycetidae</taxon>
        <taxon>Chaetothyriales</taxon>
        <taxon>Herpotrichiellaceae</taxon>
        <taxon>Cladophialophora</taxon>
    </lineage>
</organism>
<dbReference type="Pfam" id="PF13847">
    <property type="entry name" value="Methyltransf_31"/>
    <property type="match status" value="1"/>
</dbReference>
<dbReference type="InterPro" id="IPR025714">
    <property type="entry name" value="Methyltranfer_dom"/>
</dbReference>
<dbReference type="PANTHER" id="PTHR43591">
    <property type="entry name" value="METHYLTRANSFERASE"/>
    <property type="match status" value="1"/>
</dbReference>
<protein>
    <submittedName>
        <fullName evidence="2">Methyltransferase</fullName>
    </submittedName>
</protein>
<proteinExistence type="predicted"/>
<sequence length="268" mass="30793">MSRDTLASGRLTAQHYLLLRRLGWLLHPEIAGQVKHRKTLEIADVACGNAIWAMDMALEYPQAHITGIDISPQQFPPRFTWPEKVTLEMHDIFQPMPEHFIGRFDIVHCRLIMAAVYGQNKDRVMQNIVRLLKPGGYIQWTDATVPLLQAMSDPARGRRTFREPPAITVQLTSLYGSTEWLRHLGQELQRHGLINLHDVDMPPVPWLSRQDTDNAVWALTDIREGMKLRATREVSDSFGLAVEETLEDIRQGRVFFTTYYTTIGQKPR</sequence>
<evidence type="ECO:0000259" key="1">
    <source>
        <dbReference type="Pfam" id="PF13847"/>
    </source>
</evidence>
<evidence type="ECO:0000313" key="2">
    <source>
        <dbReference type="EMBL" id="OCT46028.1"/>
    </source>
</evidence>
<dbReference type="OrthoDB" id="417697at2759"/>
<dbReference type="PANTHER" id="PTHR43591:SF110">
    <property type="entry name" value="RHODANESE DOMAIN-CONTAINING PROTEIN"/>
    <property type="match status" value="1"/>
</dbReference>
<evidence type="ECO:0000313" key="3">
    <source>
        <dbReference type="Proteomes" id="UP000094526"/>
    </source>
</evidence>
<dbReference type="Proteomes" id="UP000094526">
    <property type="component" value="Unassembled WGS sequence"/>
</dbReference>
<reference evidence="3" key="1">
    <citation type="submission" date="2015-07" db="EMBL/GenBank/DDBJ databases">
        <authorList>
            <person name="Teixeira M.M."/>
            <person name="Souza R.C."/>
            <person name="Almeida L.G."/>
            <person name="Vicente V.A."/>
            <person name="de Hoog S."/>
            <person name="Bocca A.L."/>
            <person name="de Almeida S.R."/>
            <person name="Vasconcelos A.T."/>
            <person name="Felipe M.S."/>
        </authorList>
    </citation>
    <scope>NUCLEOTIDE SEQUENCE [LARGE SCALE GENOMIC DNA]</scope>
    <source>
        <strain evidence="3">KSF</strain>
    </source>
</reference>
<dbReference type="STRING" id="86049.A0A1C1CC27"/>
<dbReference type="eggNOG" id="ENOG502SNAB">
    <property type="taxonomic scope" value="Eukaryota"/>
</dbReference>
<keyword evidence="2" id="KW-0808">Transferase</keyword>
<gene>
    <name evidence="2" type="ORF">CLCR_00502</name>
</gene>
<keyword evidence="3" id="KW-1185">Reference proteome</keyword>
<dbReference type="EMBL" id="LGRB01000017">
    <property type="protein sequence ID" value="OCT46028.1"/>
    <property type="molecule type" value="Genomic_DNA"/>
</dbReference>
<dbReference type="VEuPathDB" id="FungiDB:CLCR_00502"/>
<keyword evidence="2" id="KW-0489">Methyltransferase</keyword>
<dbReference type="SUPFAM" id="SSF53335">
    <property type="entry name" value="S-adenosyl-L-methionine-dependent methyltransferases"/>
    <property type="match status" value="1"/>
</dbReference>
<dbReference type="VEuPathDB" id="FungiDB:G647_09987"/>
<dbReference type="Gene3D" id="3.40.50.150">
    <property type="entry name" value="Vaccinia Virus protein VP39"/>
    <property type="match status" value="1"/>
</dbReference>
<accession>A0A1C1CC27</accession>
<comment type="caution">
    <text evidence="2">The sequence shown here is derived from an EMBL/GenBank/DDBJ whole genome shotgun (WGS) entry which is preliminary data.</text>
</comment>
<name>A0A1C1CC27_9EURO</name>
<feature type="domain" description="Methyltransferase" evidence="1">
    <location>
        <begin position="38"/>
        <end position="144"/>
    </location>
</feature>
<dbReference type="CDD" id="cd02440">
    <property type="entry name" value="AdoMet_MTases"/>
    <property type="match status" value="1"/>
</dbReference>
<dbReference type="GO" id="GO:0008168">
    <property type="term" value="F:methyltransferase activity"/>
    <property type="evidence" value="ECO:0007669"/>
    <property type="project" value="UniProtKB-KW"/>
</dbReference>